<dbReference type="Proteomes" id="UP000316851">
    <property type="component" value="Unassembled WGS sequence"/>
</dbReference>
<dbReference type="EMBL" id="VHHP01000001">
    <property type="protein sequence ID" value="TPR54671.1"/>
    <property type="molecule type" value="Genomic_DNA"/>
</dbReference>
<sequence>MSQKTIIKNLKKLMVIYIVSLFIGLALFISGIAIIALGQKAIENNVNRLIIVVIFEFVGIPLFFIFMRFFLLIFRLIKAIEGLRYEVDQQRAINLREDIVLSSKKVIKSLVTQLSQISLYFRKYLANKVEEWTNEQY</sequence>
<reference evidence="2" key="1">
    <citation type="submission" date="2019-06" db="EMBL/GenBank/DDBJ databases">
        <title>Mycoplasma neophronis type strain whole genome sequence.</title>
        <authorList>
            <person name="Spergser J."/>
        </authorList>
    </citation>
    <scope>NUCLEOTIDE SEQUENCE [LARGE SCALE GENOMIC DNA]</scope>
    <source>
        <strain evidence="2">DSM 24097</strain>
    </source>
</reference>
<gene>
    <name evidence="2" type="ORF">FJR74_00145</name>
</gene>
<evidence type="ECO:0000256" key="1">
    <source>
        <dbReference type="SAM" id="Phobius"/>
    </source>
</evidence>
<evidence type="ECO:0000313" key="2">
    <source>
        <dbReference type="EMBL" id="TPR54671.1"/>
    </source>
</evidence>
<dbReference type="RefSeq" id="WP_140914524.1">
    <property type="nucleotide sequence ID" value="NZ_VHHP01000001.1"/>
</dbReference>
<name>A0ABY2Z2R3_9BACT</name>
<evidence type="ECO:0008006" key="4">
    <source>
        <dbReference type="Google" id="ProtNLM"/>
    </source>
</evidence>
<feature type="transmembrane region" description="Helical" evidence="1">
    <location>
        <begin position="49"/>
        <end position="74"/>
    </location>
</feature>
<proteinExistence type="predicted"/>
<keyword evidence="1" id="KW-0472">Membrane</keyword>
<keyword evidence="3" id="KW-1185">Reference proteome</keyword>
<accession>A0ABY2Z2R3</accession>
<comment type="caution">
    <text evidence="2">The sequence shown here is derived from an EMBL/GenBank/DDBJ whole genome shotgun (WGS) entry which is preliminary data.</text>
</comment>
<protein>
    <recommendedName>
        <fullName evidence="4">DUF4282 domain-containing protein</fullName>
    </recommendedName>
</protein>
<feature type="transmembrane region" description="Helical" evidence="1">
    <location>
        <begin position="12"/>
        <end position="37"/>
    </location>
</feature>
<keyword evidence="1" id="KW-1133">Transmembrane helix</keyword>
<keyword evidence="1" id="KW-0812">Transmembrane</keyword>
<evidence type="ECO:0000313" key="3">
    <source>
        <dbReference type="Proteomes" id="UP000316851"/>
    </source>
</evidence>
<organism evidence="2 3">
    <name type="scientific">Metamycoplasma neophronis</name>
    <dbReference type="NCBI Taxonomy" id="872983"/>
    <lineage>
        <taxon>Bacteria</taxon>
        <taxon>Bacillati</taxon>
        <taxon>Mycoplasmatota</taxon>
        <taxon>Mycoplasmoidales</taxon>
        <taxon>Metamycoplasmataceae</taxon>
        <taxon>Metamycoplasma</taxon>
    </lineage>
</organism>